<sequence length="135" mass="14960">METRTPNRLPFHHQPASRLLLVQLVVVLFAAAVLWLSRGTVAGYSALLGGLIAWLPNLYFAYKAFRYSGARSARLIVRSFYAGEAGKLILTAVLFALVFVGVKPIEALSLFGVYLLTLMVSWCAPLLMRNTFTRP</sequence>
<evidence type="ECO:0000256" key="5">
    <source>
        <dbReference type="ARBA" id="ARBA00023136"/>
    </source>
</evidence>
<dbReference type="Pfam" id="PF03899">
    <property type="entry name" value="ATP-synt_I"/>
    <property type="match status" value="1"/>
</dbReference>
<evidence type="ECO:0000256" key="2">
    <source>
        <dbReference type="ARBA" id="ARBA00022475"/>
    </source>
</evidence>
<evidence type="ECO:0000256" key="6">
    <source>
        <dbReference type="SAM" id="Phobius"/>
    </source>
</evidence>
<feature type="transmembrane region" description="Helical" evidence="6">
    <location>
        <begin position="108"/>
        <end position="128"/>
    </location>
</feature>
<evidence type="ECO:0000313" key="8">
    <source>
        <dbReference type="Proteomes" id="UP000669060"/>
    </source>
</evidence>
<name>A0ABS3TQJ7_9PSED</name>
<keyword evidence="8" id="KW-1185">Reference proteome</keyword>
<comment type="caution">
    <text evidence="7">The sequence shown here is derived from an EMBL/GenBank/DDBJ whole genome shotgun (WGS) entry which is preliminary data.</text>
</comment>
<evidence type="ECO:0000256" key="4">
    <source>
        <dbReference type="ARBA" id="ARBA00022989"/>
    </source>
</evidence>
<dbReference type="InterPro" id="IPR005598">
    <property type="entry name" value="ATP_synth_I"/>
</dbReference>
<dbReference type="EMBL" id="JAELYA010000004">
    <property type="protein sequence ID" value="MBO3275946.1"/>
    <property type="molecule type" value="Genomic_DNA"/>
</dbReference>
<accession>A0ABS3TQJ7</accession>
<dbReference type="NCBIfam" id="NF004414">
    <property type="entry name" value="PRK05760.1"/>
    <property type="match status" value="1"/>
</dbReference>
<comment type="subcellular location">
    <subcellularLocation>
        <location evidence="1">Cell membrane</location>
        <topology evidence="1">Multi-pass membrane protein</topology>
    </subcellularLocation>
</comment>
<keyword evidence="3 6" id="KW-0812">Transmembrane</keyword>
<reference evidence="7 8" key="1">
    <citation type="submission" date="2020-12" db="EMBL/GenBank/DDBJ databases">
        <title>Pseudomonas schmalbachii sp. nov. isolated from millipede gut.</title>
        <authorList>
            <person name="Shelomi M."/>
        </authorList>
    </citation>
    <scope>NUCLEOTIDE SEQUENCE [LARGE SCALE GENOMIC DNA]</scope>
    <source>
        <strain evidence="7 8">Milli4</strain>
    </source>
</reference>
<evidence type="ECO:0000256" key="3">
    <source>
        <dbReference type="ARBA" id="ARBA00022692"/>
    </source>
</evidence>
<dbReference type="Proteomes" id="UP000669060">
    <property type="component" value="Unassembled WGS sequence"/>
</dbReference>
<keyword evidence="2" id="KW-1003">Cell membrane</keyword>
<organism evidence="7 8">
    <name type="scientific">Pseudomonas schmalbachii</name>
    <dbReference type="NCBI Taxonomy" id="2816993"/>
    <lineage>
        <taxon>Bacteria</taxon>
        <taxon>Pseudomonadati</taxon>
        <taxon>Pseudomonadota</taxon>
        <taxon>Gammaproteobacteria</taxon>
        <taxon>Pseudomonadales</taxon>
        <taxon>Pseudomonadaceae</taxon>
        <taxon>Pseudomonas</taxon>
    </lineage>
</organism>
<evidence type="ECO:0000256" key="1">
    <source>
        <dbReference type="ARBA" id="ARBA00004651"/>
    </source>
</evidence>
<evidence type="ECO:0000313" key="7">
    <source>
        <dbReference type="EMBL" id="MBO3275946.1"/>
    </source>
</evidence>
<protein>
    <submittedName>
        <fullName evidence="7">F0F1 ATP synthase subunit I</fullName>
    </submittedName>
</protein>
<feature type="transmembrane region" description="Helical" evidence="6">
    <location>
        <begin position="42"/>
        <end position="60"/>
    </location>
</feature>
<feature type="transmembrane region" description="Helical" evidence="6">
    <location>
        <begin position="20"/>
        <end position="36"/>
    </location>
</feature>
<keyword evidence="5 6" id="KW-0472">Membrane</keyword>
<dbReference type="RefSeq" id="WP_208313981.1">
    <property type="nucleotide sequence ID" value="NZ_JAELYA010000004.1"/>
</dbReference>
<proteinExistence type="predicted"/>
<feature type="transmembrane region" description="Helical" evidence="6">
    <location>
        <begin position="81"/>
        <end position="102"/>
    </location>
</feature>
<gene>
    <name evidence="7" type="ORF">JFY56_11995</name>
</gene>
<keyword evidence="4 6" id="KW-1133">Transmembrane helix</keyword>